<dbReference type="STRING" id="1229780.BN381_80189"/>
<dbReference type="SMART" id="SM00028">
    <property type="entry name" value="TPR"/>
    <property type="match status" value="3"/>
</dbReference>
<dbReference type="EMBL" id="CANL01000078">
    <property type="protein sequence ID" value="CCM65659.1"/>
    <property type="molecule type" value="Genomic_DNA"/>
</dbReference>
<reference evidence="1 2" key="1">
    <citation type="journal article" date="2013" name="ISME J.">
        <title>Metabolic model for the filamentous 'Candidatus Microthrix parvicella' based on genomic and metagenomic analyses.</title>
        <authorList>
            <person name="Jon McIlroy S."/>
            <person name="Kristiansen R."/>
            <person name="Albertsen M."/>
            <person name="Michael Karst S."/>
            <person name="Rossetti S."/>
            <person name="Lund Nielsen J."/>
            <person name="Tandoi V."/>
            <person name="James Seviour R."/>
            <person name="Nielsen P.H."/>
        </authorList>
    </citation>
    <scope>NUCLEOTIDE SEQUENCE [LARGE SCALE GENOMIC DNA]</scope>
    <source>
        <strain evidence="1 2">RN1</strain>
    </source>
</reference>
<evidence type="ECO:0008006" key="3">
    <source>
        <dbReference type="Google" id="ProtNLM"/>
    </source>
</evidence>
<organism evidence="1 2">
    <name type="scientific">Candidatus Neomicrothrix parvicella RN1</name>
    <dbReference type="NCBI Taxonomy" id="1229780"/>
    <lineage>
        <taxon>Bacteria</taxon>
        <taxon>Bacillati</taxon>
        <taxon>Actinomycetota</taxon>
        <taxon>Acidimicrobiia</taxon>
        <taxon>Acidimicrobiales</taxon>
        <taxon>Microthrixaceae</taxon>
        <taxon>Candidatus Neomicrothrix</taxon>
    </lineage>
</organism>
<sequence length="708" mass="76483">MASGLGLVHPIRPPIVVLGGNARWVSEHIVSEGLGVPSIGVASMLPRAGPDDELLDELMDLTGQSGALLLPVVGILAPLTKLSRRMLARWKQSPPSTASDMLWESITELARDRPRVLVFGDVTDAAQTALWQTIRYVLTTHLPHPLLVVCEASGHELLSGRQPNVGEVGAEFPASSALADVIAARDQGIAVFRWIGILDRVQVERWLGACSIDVADRLIAVSGGSTTDAAKVWQAWRAAHRVARIDGAWRFTSSEEPMEDDIRRILAPLSGERRYAGADAPEVARRALHLAALSGPTFSGTAVSTVVAEEYGCETDEVLDLLDDLVDQSVPAPPELGGRPLVSKAGAIHTIRDPVEANGDYHWTYGWRSETLRRFLAATDGPASVVSAENRRSASRLVEAGRDAYGWHPEFFDATIPLLRLAGRPDEAEVLVERLANRTRRRMLEPQATAMLAGPTDDPLAAEPLTSLCFELITCGFPKLAIAVGERSVSCAEAGSNLMAQGFASLRFGEALHRRGDERAVPRLKLAVNKLRRVLESDPDNPTYLRALGIGLGALGNDYQGQGNLADAVGAHTESVTHRRRVLESDPDNPTYLRDLGIGLGSLGDAYRGQGNLADAVGAHTESVTHRRRVLESDPDNPTYLRALGIGLGSLGDDYQGQGNLADAVGAHTESVTHYRRVLESDPDNQRWISELDRALQKLTDLRGTNEN</sequence>
<dbReference type="AlphaFoldDB" id="R4Z403"/>
<gene>
    <name evidence="1" type="ORF">BN381_80189</name>
</gene>
<dbReference type="Proteomes" id="UP000018291">
    <property type="component" value="Unassembled WGS sequence"/>
</dbReference>
<evidence type="ECO:0000313" key="1">
    <source>
        <dbReference type="EMBL" id="CCM65659.1"/>
    </source>
</evidence>
<accession>R4Z403</accession>
<name>R4Z403_9ACTN</name>
<dbReference type="InterPro" id="IPR011990">
    <property type="entry name" value="TPR-like_helical_dom_sf"/>
</dbReference>
<dbReference type="eggNOG" id="COG4783">
    <property type="taxonomic scope" value="Bacteria"/>
</dbReference>
<dbReference type="SUPFAM" id="SSF48452">
    <property type="entry name" value="TPR-like"/>
    <property type="match status" value="1"/>
</dbReference>
<dbReference type="InterPro" id="IPR019734">
    <property type="entry name" value="TPR_rpt"/>
</dbReference>
<evidence type="ECO:0000313" key="2">
    <source>
        <dbReference type="Proteomes" id="UP000018291"/>
    </source>
</evidence>
<dbReference type="Gene3D" id="1.25.40.10">
    <property type="entry name" value="Tetratricopeptide repeat domain"/>
    <property type="match status" value="1"/>
</dbReference>
<protein>
    <recommendedName>
        <fullName evidence="3">Tetratricopeptide repeat protein</fullName>
    </recommendedName>
</protein>
<keyword evidence="2" id="KW-1185">Reference proteome</keyword>
<dbReference type="HOGENOM" id="CLU_389665_0_0_11"/>
<comment type="caution">
    <text evidence="1">The sequence shown here is derived from an EMBL/GenBank/DDBJ whole genome shotgun (WGS) entry which is preliminary data.</text>
</comment>
<proteinExistence type="predicted"/>